<dbReference type="KEGG" id="smo:SELMODRAFT_134781"/>
<reference evidence="2 3" key="1">
    <citation type="journal article" date="2011" name="Science">
        <title>The Selaginella genome identifies genetic changes associated with the evolution of vascular plants.</title>
        <authorList>
            <person name="Banks J.A."/>
            <person name="Nishiyama T."/>
            <person name="Hasebe M."/>
            <person name="Bowman J.L."/>
            <person name="Gribskov M."/>
            <person name="dePamphilis C."/>
            <person name="Albert V.A."/>
            <person name="Aono N."/>
            <person name="Aoyama T."/>
            <person name="Ambrose B.A."/>
            <person name="Ashton N.W."/>
            <person name="Axtell M.J."/>
            <person name="Barker E."/>
            <person name="Barker M.S."/>
            <person name="Bennetzen J.L."/>
            <person name="Bonawitz N.D."/>
            <person name="Chapple C."/>
            <person name="Cheng C."/>
            <person name="Correa L.G."/>
            <person name="Dacre M."/>
            <person name="DeBarry J."/>
            <person name="Dreyer I."/>
            <person name="Elias M."/>
            <person name="Engstrom E.M."/>
            <person name="Estelle M."/>
            <person name="Feng L."/>
            <person name="Finet C."/>
            <person name="Floyd S.K."/>
            <person name="Frommer W.B."/>
            <person name="Fujita T."/>
            <person name="Gramzow L."/>
            <person name="Gutensohn M."/>
            <person name="Harholt J."/>
            <person name="Hattori M."/>
            <person name="Heyl A."/>
            <person name="Hirai T."/>
            <person name="Hiwatashi Y."/>
            <person name="Ishikawa M."/>
            <person name="Iwata M."/>
            <person name="Karol K.G."/>
            <person name="Koehler B."/>
            <person name="Kolukisaoglu U."/>
            <person name="Kubo M."/>
            <person name="Kurata T."/>
            <person name="Lalonde S."/>
            <person name="Li K."/>
            <person name="Li Y."/>
            <person name="Litt A."/>
            <person name="Lyons E."/>
            <person name="Manning G."/>
            <person name="Maruyama T."/>
            <person name="Michael T.P."/>
            <person name="Mikami K."/>
            <person name="Miyazaki S."/>
            <person name="Morinaga S."/>
            <person name="Murata T."/>
            <person name="Mueller-Roeber B."/>
            <person name="Nelson D.R."/>
            <person name="Obara M."/>
            <person name="Oguri Y."/>
            <person name="Olmstead R.G."/>
            <person name="Onodera N."/>
            <person name="Petersen B.L."/>
            <person name="Pils B."/>
            <person name="Prigge M."/>
            <person name="Rensing S.A."/>
            <person name="Riano-Pachon D.M."/>
            <person name="Roberts A.W."/>
            <person name="Sato Y."/>
            <person name="Scheller H.V."/>
            <person name="Schulz B."/>
            <person name="Schulz C."/>
            <person name="Shakirov E.V."/>
            <person name="Shibagaki N."/>
            <person name="Shinohara N."/>
            <person name="Shippen D.E."/>
            <person name="Soerensen I."/>
            <person name="Sotooka R."/>
            <person name="Sugimoto N."/>
            <person name="Sugita M."/>
            <person name="Sumikawa N."/>
            <person name="Tanurdzic M."/>
            <person name="Theissen G."/>
            <person name="Ulvskov P."/>
            <person name="Wakazuki S."/>
            <person name="Weng J.K."/>
            <person name="Willats W.W."/>
            <person name="Wipf D."/>
            <person name="Wolf P.G."/>
            <person name="Yang L."/>
            <person name="Zimmer A.D."/>
            <person name="Zhu Q."/>
            <person name="Mitros T."/>
            <person name="Hellsten U."/>
            <person name="Loque D."/>
            <person name="Otillar R."/>
            <person name="Salamov A."/>
            <person name="Schmutz J."/>
            <person name="Shapiro H."/>
            <person name="Lindquist E."/>
            <person name="Lucas S."/>
            <person name="Rokhsar D."/>
            <person name="Grigoriev I.V."/>
        </authorList>
    </citation>
    <scope>NUCLEOTIDE SEQUENCE [LARGE SCALE GENOMIC DNA]</scope>
</reference>
<gene>
    <name evidence="2" type="ORF">SELMODRAFT_134781</name>
</gene>
<dbReference type="Proteomes" id="UP000001514">
    <property type="component" value="Unassembled WGS sequence"/>
</dbReference>
<evidence type="ECO:0008006" key="4">
    <source>
        <dbReference type="Google" id="ProtNLM"/>
    </source>
</evidence>
<evidence type="ECO:0000313" key="2">
    <source>
        <dbReference type="EMBL" id="EFJ06813.1"/>
    </source>
</evidence>
<feature type="non-terminal residue" evidence="2">
    <location>
        <position position="1"/>
    </location>
</feature>
<accession>D8T966</accession>
<keyword evidence="1" id="KW-0472">Membrane</keyword>
<organism evidence="3">
    <name type="scientific">Selaginella moellendorffii</name>
    <name type="common">Spikemoss</name>
    <dbReference type="NCBI Taxonomy" id="88036"/>
    <lineage>
        <taxon>Eukaryota</taxon>
        <taxon>Viridiplantae</taxon>
        <taxon>Streptophyta</taxon>
        <taxon>Embryophyta</taxon>
        <taxon>Tracheophyta</taxon>
        <taxon>Lycopodiopsida</taxon>
        <taxon>Selaginellales</taxon>
        <taxon>Selaginellaceae</taxon>
        <taxon>Selaginella</taxon>
    </lineage>
</organism>
<dbReference type="EMBL" id="GL377694">
    <property type="protein sequence ID" value="EFJ06813.1"/>
    <property type="molecule type" value="Genomic_DNA"/>
</dbReference>
<keyword evidence="1" id="KW-1133">Transmembrane helix</keyword>
<name>D8T966_SELML</name>
<evidence type="ECO:0000256" key="1">
    <source>
        <dbReference type="SAM" id="Phobius"/>
    </source>
</evidence>
<dbReference type="Gramene" id="EFJ06813">
    <property type="protein sequence ID" value="EFJ06813"/>
    <property type="gene ID" value="SELMODRAFT_134781"/>
</dbReference>
<sequence>RKPLQKKTSTQGKTVLHLVHIDIWGLSLIKSLTYTLYFLLIVDDLNHFTTVHYLRQKSDALQNL</sequence>
<evidence type="ECO:0000313" key="3">
    <source>
        <dbReference type="Proteomes" id="UP000001514"/>
    </source>
</evidence>
<dbReference type="HOGENOM" id="CLU_2874601_0_0_1"/>
<keyword evidence="1" id="KW-0812">Transmembrane</keyword>
<dbReference type="InParanoid" id="D8T966"/>
<dbReference type="AlphaFoldDB" id="D8T966"/>
<keyword evidence="3" id="KW-1185">Reference proteome</keyword>
<feature type="transmembrane region" description="Helical" evidence="1">
    <location>
        <begin position="21"/>
        <end position="42"/>
    </location>
</feature>
<proteinExistence type="predicted"/>
<protein>
    <recommendedName>
        <fullName evidence="4">Integrase catalytic domain-containing protein</fullName>
    </recommendedName>
</protein>